<feature type="transmembrane region" description="Helical" evidence="10">
    <location>
        <begin position="83"/>
        <end position="106"/>
    </location>
</feature>
<feature type="transmembrane region" description="Helical" evidence="10">
    <location>
        <begin position="57"/>
        <end position="77"/>
    </location>
</feature>
<keyword evidence="6 10" id="KW-1133">Transmembrane helix</keyword>
<dbReference type="FunFam" id="1.10.4160.10:FF:000002">
    <property type="entry name" value="Purine-cytosine permease fcyB"/>
    <property type="match status" value="1"/>
</dbReference>
<keyword evidence="5 10" id="KW-0812">Transmembrane</keyword>
<feature type="transmembrane region" description="Helical" evidence="10">
    <location>
        <begin position="193"/>
        <end position="209"/>
    </location>
</feature>
<comment type="subcellular location">
    <subcellularLocation>
        <location evidence="1">Membrane</location>
        <topology evidence="1">Multi-pass membrane protein</topology>
    </subcellularLocation>
</comment>
<dbReference type="PANTHER" id="PTHR31806">
    <property type="entry name" value="PURINE-CYTOSINE PERMEASE FCY2-RELATED"/>
    <property type="match status" value="1"/>
</dbReference>
<comment type="caution">
    <text evidence="11">The sequence shown here is derived from an EMBL/GenBank/DDBJ whole genome shotgun (WGS) entry which is preliminary data.</text>
</comment>
<dbReference type="Proteomes" id="UP000654370">
    <property type="component" value="Unassembled WGS sequence"/>
</dbReference>
<feature type="transmembrane region" description="Helical" evidence="10">
    <location>
        <begin position="127"/>
        <end position="146"/>
    </location>
</feature>
<dbReference type="EMBL" id="JAEPQZ010000017">
    <property type="protein sequence ID" value="KAG2172288.1"/>
    <property type="molecule type" value="Genomic_DNA"/>
</dbReference>
<accession>A0A8H7PE88</accession>
<keyword evidence="3 8" id="KW-0813">Transport</keyword>
<evidence type="ECO:0000256" key="2">
    <source>
        <dbReference type="ARBA" id="ARBA00008974"/>
    </source>
</evidence>
<reference evidence="11" key="1">
    <citation type="submission" date="2020-12" db="EMBL/GenBank/DDBJ databases">
        <title>Metabolic potential, ecology and presence of endohyphal bacteria is reflected in genomic diversity of Mucoromycotina.</title>
        <authorList>
            <person name="Muszewska A."/>
            <person name="Okrasinska A."/>
            <person name="Steczkiewicz K."/>
            <person name="Drgas O."/>
            <person name="Orlowska M."/>
            <person name="Perlinska-Lenart U."/>
            <person name="Aleksandrzak-Piekarczyk T."/>
            <person name="Szatraj K."/>
            <person name="Zielenkiewicz U."/>
            <person name="Pilsyk S."/>
            <person name="Malc E."/>
            <person name="Mieczkowski P."/>
            <person name="Kruszewska J.S."/>
            <person name="Biernat P."/>
            <person name="Pawlowska J."/>
        </authorList>
    </citation>
    <scope>NUCLEOTIDE SEQUENCE</scope>
    <source>
        <strain evidence="11">WA0000067209</strain>
    </source>
</reference>
<feature type="transmembrane region" description="Helical" evidence="10">
    <location>
        <begin position="229"/>
        <end position="250"/>
    </location>
</feature>
<organism evidence="11 12">
    <name type="scientific">Mortierella isabellina</name>
    <name type="common">Filamentous fungus</name>
    <name type="synonym">Umbelopsis isabellina</name>
    <dbReference type="NCBI Taxonomy" id="91625"/>
    <lineage>
        <taxon>Eukaryota</taxon>
        <taxon>Fungi</taxon>
        <taxon>Fungi incertae sedis</taxon>
        <taxon>Mucoromycota</taxon>
        <taxon>Mucoromycotina</taxon>
        <taxon>Umbelopsidomycetes</taxon>
        <taxon>Umbelopsidales</taxon>
        <taxon>Umbelopsidaceae</taxon>
        <taxon>Umbelopsis</taxon>
    </lineage>
</organism>
<evidence type="ECO:0000313" key="12">
    <source>
        <dbReference type="Proteomes" id="UP000654370"/>
    </source>
</evidence>
<evidence type="ECO:0000313" key="11">
    <source>
        <dbReference type="EMBL" id="KAG2172288.1"/>
    </source>
</evidence>
<name>A0A8H7PE88_MORIS</name>
<dbReference type="Gene3D" id="1.10.4160.10">
    <property type="entry name" value="Hydantoin permease"/>
    <property type="match status" value="1"/>
</dbReference>
<evidence type="ECO:0000256" key="4">
    <source>
        <dbReference type="ARBA" id="ARBA00022553"/>
    </source>
</evidence>
<feature type="transmembrane region" description="Helical" evidence="10">
    <location>
        <begin position="358"/>
        <end position="380"/>
    </location>
</feature>
<dbReference type="PIRSF" id="PIRSF002744">
    <property type="entry name" value="Pur-cyt_permease"/>
    <property type="match status" value="1"/>
</dbReference>
<feature type="transmembrane region" description="Helical" evidence="10">
    <location>
        <begin position="386"/>
        <end position="407"/>
    </location>
</feature>
<sequence length="493" mass="53941">MEVEKHFEYKEEDITTSGSSEEEQTHRLEENALHMETQGIHPVPEDQRTHTRMFDNFTMWFSVNTTLANLSIGALAIPVYGLGFWDSFACILVFNAIAVAPGAFFVTFGPRYGMRQMIITRFSFGKYGGIIAALANVLVCLGWSVINSILGAQLLTSVSNGRLPVWAAIILLSFITVIIAMLGYRIVHHYERFSWIPMWIIFFIILGVSCHHMELTPIESSGATEAGNFLSFAASVVGYNPGWVTCAADYSVNQPPTFKKRIVFVLAFLGSYIPSVLLQTLGVGVTSALATNAAWQAAYDGNGIGGLIGATLEPLGGFGKFLLVVLALGIVACNIPNGYSVSLSFQIISTSMVKIPQWCWTLVGCVIYTLIACFGADHFSDILENFLLILAYYAAPYTIIVLVEHIVFRNHGKSYNLEAWNDQRNLPIGVAAVGSLFIGFGVAMVGMNQLWFVGPVAKQIGAYGGDIGFELAIGASFISYLALRPIERRIFGR</sequence>
<dbReference type="GO" id="GO:0022857">
    <property type="term" value="F:transmembrane transporter activity"/>
    <property type="evidence" value="ECO:0007669"/>
    <property type="project" value="InterPro"/>
</dbReference>
<feature type="transmembrane region" description="Helical" evidence="10">
    <location>
        <begin position="166"/>
        <end position="186"/>
    </location>
</feature>
<feature type="transmembrane region" description="Helical" evidence="10">
    <location>
        <begin position="317"/>
        <end position="337"/>
    </location>
</feature>
<feature type="transmembrane region" description="Helical" evidence="10">
    <location>
        <begin position="262"/>
        <end position="281"/>
    </location>
</feature>
<dbReference type="Pfam" id="PF02133">
    <property type="entry name" value="Transp_cyt_pur"/>
    <property type="match status" value="1"/>
</dbReference>
<evidence type="ECO:0000256" key="10">
    <source>
        <dbReference type="SAM" id="Phobius"/>
    </source>
</evidence>
<dbReference type="GO" id="GO:0005886">
    <property type="term" value="C:plasma membrane"/>
    <property type="evidence" value="ECO:0007669"/>
    <property type="project" value="TreeGrafter"/>
</dbReference>
<evidence type="ECO:0000256" key="7">
    <source>
        <dbReference type="ARBA" id="ARBA00023136"/>
    </source>
</evidence>
<protein>
    <recommendedName>
        <fullName evidence="13">Purine-cytosine permease</fullName>
    </recommendedName>
</protein>
<proteinExistence type="inferred from homology"/>
<keyword evidence="4" id="KW-0597">Phosphoprotein</keyword>
<evidence type="ECO:0000256" key="8">
    <source>
        <dbReference type="PIRNR" id="PIRNR002744"/>
    </source>
</evidence>
<evidence type="ECO:0000256" key="3">
    <source>
        <dbReference type="ARBA" id="ARBA00022448"/>
    </source>
</evidence>
<dbReference type="InterPro" id="IPR001248">
    <property type="entry name" value="Pur-cyt_permease"/>
</dbReference>
<dbReference type="InterPro" id="IPR026030">
    <property type="entry name" value="Pur-cyt_permease_Fcy2/21/22"/>
</dbReference>
<dbReference type="GO" id="GO:0015851">
    <property type="term" value="P:nucleobase transport"/>
    <property type="evidence" value="ECO:0007669"/>
    <property type="project" value="UniProtKB-ARBA"/>
</dbReference>
<evidence type="ECO:0000256" key="9">
    <source>
        <dbReference type="SAM" id="MobiDB-lite"/>
    </source>
</evidence>
<feature type="transmembrane region" description="Helical" evidence="10">
    <location>
        <begin position="467"/>
        <end position="483"/>
    </location>
</feature>
<gene>
    <name evidence="11" type="ORF">INT43_004830</name>
</gene>
<feature type="transmembrane region" description="Helical" evidence="10">
    <location>
        <begin position="428"/>
        <end position="447"/>
    </location>
</feature>
<evidence type="ECO:0000256" key="6">
    <source>
        <dbReference type="ARBA" id="ARBA00022989"/>
    </source>
</evidence>
<evidence type="ECO:0008006" key="13">
    <source>
        <dbReference type="Google" id="ProtNLM"/>
    </source>
</evidence>
<dbReference type="PANTHER" id="PTHR31806:SF1">
    <property type="entry name" value="PURINE-CYTOSINE PERMEASE FCY2-RELATED"/>
    <property type="match status" value="1"/>
</dbReference>
<feature type="compositionally biased region" description="Basic and acidic residues" evidence="9">
    <location>
        <begin position="1"/>
        <end position="13"/>
    </location>
</feature>
<evidence type="ECO:0000256" key="1">
    <source>
        <dbReference type="ARBA" id="ARBA00004141"/>
    </source>
</evidence>
<keyword evidence="7 8" id="KW-0472">Membrane</keyword>
<dbReference type="AlphaFoldDB" id="A0A8H7PE88"/>
<comment type="similarity">
    <text evidence="2 8">Belongs to the purine-cytosine permease (2.A.39) family.</text>
</comment>
<evidence type="ECO:0000256" key="5">
    <source>
        <dbReference type="ARBA" id="ARBA00022692"/>
    </source>
</evidence>
<dbReference type="OrthoDB" id="2116389at2759"/>
<feature type="region of interest" description="Disordered" evidence="9">
    <location>
        <begin position="1"/>
        <end position="26"/>
    </location>
</feature>
<keyword evidence="12" id="KW-1185">Reference proteome</keyword>